<dbReference type="Gene3D" id="3.50.50.60">
    <property type="entry name" value="FAD/NAD(P)-binding domain"/>
    <property type="match status" value="1"/>
</dbReference>
<evidence type="ECO:0000256" key="2">
    <source>
        <dbReference type="ARBA" id="ARBA00022630"/>
    </source>
</evidence>
<reference evidence="7" key="1">
    <citation type="submission" date="2022-07" db="EMBL/GenBank/DDBJ databases">
        <title>Fungi with potential for degradation of polypropylene.</title>
        <authorList>
            <person name="Gostincar C."/>
        </authorList>
    </citation>
    <scope>NUCLEOTIDE SEQUENCE</scope>
    <source>
        <strain evidence="7">EXF-13308</strain>
    </source>
</reference>
<feature type="domain" description="FAD-binding" evidence="6">
    <location>
        <begin position="8"/>
        <end position="354"/>
    </location>
</feature>
<evidence type="ECO:0000313" key="7">
    <source>
        <dbReference type="EMBL" id="KAJ9157684.1"/>
    </source>
</evidence>
<dbReference type="PANTHER" id="PTHR13789">
    <property type="entry name" value="MONOOXYGENASE"/>
    <property type="match status" value="1"/>
</dbReference>
<comment type="caution">
    <text evidence="7">The sequence shown here is derived from an EMBL/GenBank/DDBJ whole genome shotgun (WGS) entry which is preliminary data.</text>
</comment>
<protein>
    <submittedName>
        <fullName evidence="7">Salicylate hydroxylase</fullName>
    </submittedName>
</protein>
<dbReference type="GO" id="GO:0004497">
    <property type="term" value="F:monooxygenase activity"/>
    <property type="evidence" value="ECO:0007669"/>
    <property type="project" value="UniProtKB-KW"/>
</dbReference>
<name>A0AA38RUS4_9PEZI</name>
<accession>A0AA38RUS4</accession>
<gene>
    <name evidence="7" type="ORF">NKR23_g313</name>
</gene>
<dbReference type="PRINTS" id="PR00420">
    <property type="entry name" value="RNGMNOXGNASE"/>
</dbReference>
<keyword evidence="8" id="KW-1185">Reference proteome</keyword>
<keyword evidence="4" id="KW-0560">Oxidoreductase</keyword>
<dbReference type="AlphaFoldDB" id="A0AA38RUS4"/>
<dbReference type="SUPFAM" id="SSF51905">
    <property type="entry name" value="FAD/NAD(P)-binding domain"/>
    <property type="match status" value="1"/>
</dbReference>
<keyword evidence="5" id="KW-0503">Monooxygenase</keyword>
<evidence type="ECO:0000256" key="3">
    <source>
        <dbReference type="ARBA" id="ARBA00022827"/>
    </source>
</evidence>
<comment type="similarity">
    <text evidence="1">Belongs to the paxM FAD-dependent monooxygenase family.</text>
</comment>
<sequence>MPQASRSMDILVVGAGLGGLAAGLALQTDGHRVTIIDSAPEFAEAGAGIRVPPNSSRLLLRWGVDLQNMKKSVSKRYHFVRWEDGSTITKLPMENIVETHGAPYYLVHRADLHAGLLKAAQNAGVKIFTKKRVIEYDFDAPYAKTQEGEIYKADLIIGADGIKSIARPLLTGKPDVPRDTGDVAYRILIPGEKLLADPDLASLITDPCTTSWCGPDAHLVGYPIRNGELYNIVVCATSYNETTDEVWVVKGDNRELCERFAKWEPRVQKLCALTGDFMKWRLCDLPNLTRWTHPSGKAVLLGDSCHPMLPYLAQGAAQAFEDAAVLRQCLASDVDLPAALETYEGIRMPRATLVQAKTREHQYILHIDDGEEQVARDERMRRNAAENPVFWGYDDRRKWLFSHDAENINKEGANWADANAQPTGVKAH</sequence>
<dbReference type="InterPro" id="IPR036188">
    <property type="entry name" value="FAD/NAD-bd_sf"/>
</dbReference>
<dbReference type="InterPro" id="IPR002938">
    <property type="entry name" value="FAD-bd"/>
</dbReference>
<evidence type="ECO:0000256" key="4">
    <source>
        <dbReference type="ARBA" id="ARBA00023002"/>
    </source>
</evidence>
<evidence type="ECO:0000256" key="1">
    <source>
        <dbReference type="ARBA" id="ARBA00007992"/>
    </source>
</evidence>
<dbReference type="Proteomes" id="UP001174694">
    <property type="component" value="Unassembled WGS sequence"/>
</dbReference>
<organism evidence="7 8">
    <name type="scientific">Pleurostoma richardsiae</name>
    <dbReference type="NCBI Taxonomy" id="41990"/>
    <lineage>
        <taxon>Eukaryota</taxon>
        <taxon>Fungi</taxon>
        <taxon>Dikarya</taxon>
        <taxon>Ascomycota</taxon>
        <taxon>Pezizomycotina</taxon>
        <taxon>Sordariomycetes</taxon>
        <taxon>Sordariomycetidae</taxon>
        <taxon>Calosphaeriales</taxon>
        <taxon>Pleurostomataceae</taxon>
        <taxon>Pleurostoma</taxon>
    </lineage>
</organism>
<dbReference type="InterPro" id="IPR050493">
    <property type="entry name" value="FAD-dep_Monooxygenase_BioMet"/>
</dbReference>
<dbReference type="GO" id="GO:0071949">
    <property type="term" value="F:FAD binding"/>
    <property type="evidence" value="ECO:0007669"/>
    <property type="project" value="InterPro"/>
</dbReference>
<evidence type="ECO:0000313" key="8">
    <source>
        <dbReference type="Proteomes" id="UP001174694"/>
    </source>
</evidence>
<keyword evidence="3" id="KW-0274">FAD</keyword>
<proteinExistence type="inferred from homology"/>
<evidence type="ECO:0000259" key="6">
    <source>
        <dbReference type="Pfam" id="PF01494"/>
    </source>
</evidence>
<dbReference type="Pfam" id="PF01494">
    <property type="entry name" value="FAD_binding_3"/>
    <property type="match status" value="1"/>
</dbReference>
<dbReference type="SUPFAM" id="SSF54373">
    <property type="entry name" value="FAD-linked reductases, C-terminal domain"/>
    <property type="match status" value="1"/>
</dbReference>
<keyword evidence="2" id="KW-0285">Flavoprotein</keyword>
<dbReference type="EMBL" id="JANBVO010000001">
    <property type="protein sequence ID" value="KAJ9157684.1"/>
    <property type="molecule type" value="Genomic_DNA"/>
</dbReference>
<dbReference type="PANTHER" id="PTHR13789:SF147">
    <property type="entry name" value="PUTATIVE (AFU_ORTHOLOGUE AFUA_2G01950)-RELATED"/>
    <property type="match status" value="1"/>
</dbReference>
<evidence type="ECO:0000256" key="5">
    <source>
        <dbReference type="ARBA" id="ARBA00023033"/>
    </source>
</evidence>